<gene>
    <name evidence="1" type="ORF">E1269_13955</name>
</gene>
<organism evidence="1 2">
    <name type="scientific">Jiangella asiatica</name>
    <dbReference type="NCBI Taxonomy" id="2530372"/>
    <lineage>
        <taxon>Bacteria</taxon>
        <taxon>Bacillati</taxon>
        <taxon>Actinomycetota</taxon>
        <taxon>Actinomycetes</taxon>
        <taxon>Jiangellales</taxon>
        <taxon>Jiangellaceae</taxon>
        <taxon>Jiangella</taxon>
    </lineage>
</organism>
<comment type="caution">
    <text evidence="1">The sequence shown here is derived from an EMBL/GenBank/DDBJ whole genome shotgun (WGS) entry which is preliminary data.</text>
</comment>
<protein>
    <submittedName>
        <fullName evidence="1">Uncharacterized protein</fullName>
    </submittedName>
</protein>
<dbReference type="Proteomes" id="UP000294739">
    <property type="component" value="Unassembled WGS sequence"/>
</dbReference>
<evidence type="ECO:0000313" key="1">
    <source>
        <dbReference type="EMBL" id="TDE09719.1"/>
    </source>
</evidence>
<reference evidence="1 2" key="1">
    <citation type="submission" date="2019-03" db="EMBL/GenBank/DDBJ databases">
        <title>Draft genome sequences of novel Actinobacteria.</title>
        <authorList>
            <person name="Sahin N."/>
            <person name="Ay H."/>
            <person name="Saygin H."/>
        </authorList>
    </citation>
    <scope>NUCLEOTIDE SEQUENCE [LARGE SCALE GENOMIC DNA]</scope>
    <source>
        <strain evidence="1 2">5K138</strain>
    </source>
</reference>
<evidence type="ECO:0000313" key="2">
    <source>
        <dbReference type="Proteomes" id="UP000294739"/>
    </source>
</evidence>
<keyword evidence="2" id="KW-1185">Reference proteome</keyword>
<dbReference type="EMBL" id="SMKZ01000017">
    <property type="protein sequence ID" value="TDE09719.1"/>
    <property type="molecule type" value="Genomic_DNA"/>
</dbReference>
<accession>A0A4R5D849</accession>
<dbReference type="InParanoid" id="A0A4R5D849"/>
<dbReference type="RefSeq" id="WP_131895436.1">
    <property type="nucleotide sequence ID" value="NZ_SMKZ01000017.1"/>
</dbReference>
<sequence>MSGGTGDATLVALMTFGGAPRAAAGRAGWEPLGDRVGRRVYVGQLRLLIGARLGGRVDVVRSATWRSESSTMVWSVMSIRPGRPANSVAACDGGLSGGDLDEVL</sequence>
<dbReference type="AlphaFoldDB" id="A0A4R5D849"/>
<proteinExistence type="predicted"/>
<name>A0A4R5D849_9ACTN</name>